<feature type="signal peptide" evidence="1">
    <location>
        <begin position="1"/>
        <end position="20"/>
    </location>
</feature>
<comment type="caution">
    <text evidence="2">The sequence shown here is derived from an EMBL/GenBank/DDBJ whole genome shotgun (WGS) entry which is preliminary data.</text>
</comment>
<keyword evidence="3" id="KW-1185">Reference proteome</keyword>
<gene>
    <name evidence="2" type="ORF">ERX46_15505</name>
</gene>
<dbReference type="AlphaFoldDB" id="A0A4Q4KHJ4"/>
<dbReference type="Proteomes" id="UP000293952">
    <property type="component" value="Unassembled WGS sequence"/>
</dbReference>
<dbReference type="OrthoDB" id="1450938at2"/>
<evidence type="ECO:0000313" key="3">
    <source>
        <dbReference type="Proteomes" id="UP000293952"/>
    </source>
</evidence>
<keyword evidence="1" id="KW-0732">Signal</keyword>
<organism evidence="2 3">
    <name type="scientific">Brumimicrobium glaciale</name>
    <dbReference type="NCBI Taxonomy" id="200475"/>
    <lineage>
        <taxon>Bacteria</taxon>
        <taxon>Pseudomonadati</taxon>
        <taxon>Bacteroidota</taxon>
        <taxon>Flavobacteriia</taxon>
        <taxon>Flavobacteriales</taxon>
        <taxon>Crocinitomicaceae</taxon>
        <taxon>Brumimicrobium</taxon>
    </lineage>
</organism>
<dbReference type="RefSeq" id="WP_130094775.1">
    <property type="nucleotide sequence ID" value="NZ_SETE01000007.1"/>
</dbReference>
<protein>
    <recommendedName>
        <fullName evidence="4">Outer membrane protein beta-barrel domain-containing protein</fullName>
    </recommendedName>
</protein>
<sequence>MKNAIFLTLALLLINLEINAQSESNSDNTLNYDHGFSAEVFNQGGYGFGIGGLIGKNLGNKTKANYSMGIYTDVIMGDSPIISPRVKFILNHSGILGIGVNFANNYRSGENDFRITPEVNFSLFGIVNLYLGYSFNVNNNAFKDLSEYRIGVNINFIKNNRR</sequence>
<dbReference type="EMBL" id="SETE01000007">
    <property type="protein sequence ID" value="RYM32087.1"/>
    <property type="molecule type" value="Genomic_DNA"/>
</dbReference>
<evidence type="ECO:0000256" key="1">
    <source>
        <dbReference type="SAM" id="SignalP"/>
    </source>
</evidence>
<proteinExistence type="predicted"/>
<feature type="chain" id="PRO_5020377319" description="Outer membrane protein beta-barrel domain-containing protein" evidence="1">
    <location>
        <begin position="21"/>
        <end position="162"/>
    </location>
</feature>
<accession>A0A4Q4KHJ4</accession>
<evidence type="ECO:0008006" key="4">
    <source>
        <dbReference type="Google" id="ProtNLM"/>
    </source>
</evidence>
<reference evidence="2 3" key="1">
    <citation type="submission" date="2019-02" db="EMBL/GenBank/DDBJ databases">
        <title>Genome sequence of the sea-ice species Brumimicrobium glaciale.</title>
        <authorList>
            <person name="Bowman J.P."/>
        </authorList>
    </citation>
    <scope>NUCLEOTIDE SEQUENCE [LARGE SCALE GENOMIC DNA]</scope>
    <source>
        <strain evidence="2 3">IC156</strain>
    </source>
</reference>
<evidence type="ECO:0000313" key="2">
    <source>
        <dbReference type="EMBL" id="RYM32087.1"/>
    </source>
</evidence>
<name>A0A4Q4KHJ4_9FLAO</name>